<accession>A0A1G2GYE0</accession>
<evidence type="ECO:0000256" key="1">
    <source>
        <dbReference type="SAM" id="Phobius"/>
    </source>
</evidence>
<organism evidence="2 3">
    <name type="scientific">Candidatus Ryanbacteria bacterium RIFCSPLOWO2_02_FULL_47_14</name>
    <dbReference type="NCBI Taxonomy" id="1802129"/>
    <lineage>
        <taxon>Bacteria</taxon>
        <taxon>Candidatus Ryaniibacteriota</taxon>
    </lineage>
</organism>
<reference evidence="2 3" key="1">
    <citation type="journal article" date="2016" name="Nat. Commun.">
        <title>Thousands of microbial genomes shed light on interconnected biogeochemical processes in an aquifer system.</title>
        <authorList>
            <person name="Anantharaman K."/>
            <person name="Brown C.T."/>
            <person name="Hug L.A."/>
            <person name="Sharon I."/>
            <person name="Castelle C.J."/>
            <person name="Probst A.J."/>
            <person name="Thomas B.C."/>
            <person name="Singh A."/>
            <person name="Wilkins M.J."/>
            <person name="Karaoz U."/>
            <person name="Brodie E.L."/>
            <person name="Williams K.H."/>
            <person name="Hubbard S.S."/>
            <person name="Banfield J.F."/>
        </authorList>
    </citation>
    <scope>NUCLEOTIDE SEQUENCE [LARGE SCALE GENOMIC DNA]</scope>
</reference>
<sequence length="201" mass="21523">MKRGGFNLAEVLVVMALLGLIFAIVIAGFSAWRTKTTLRATTRDIESTLKLARSKSLASEGGVRYGVLFSNQTTPHRYILCKDPQLQGSTYVCLTDFEISRNDLPVNVSFCKSPGHETLVRSGSGTAPPTPIFAKLSGAYENISGGAADGYVVIYNKSEILGPDPCEGDMSVIDSCISSQTCAAVKITRDGVVYERTSSTP</sequence>
<keyword evidence="1" id="KW-0812">Transmembrane</keyword>
<keyword evidence="1" id="KW-0472">Membrane</keyword>
<dbReference type="Proteomes" id="UP000177954">
    <property type="component" value="Unassembled WGS sequence"/>
</dbReference>
<evidence type="ECO:0008006" key="4">
    <source>
        <dbReference type="Google" id="ProtNLM"/>
    </source>
</evidence>
<name>A0A1G2GYE0_9BACT</name>
<dbReference type="InterPro" id="IPR045584">
    <property type="entry name" value="Pilin-like"/>
</dbReference>
<dbReference type="STRING" id="1802129.A3J04_02200"/>
<feature type="transmembrane region" description="Helical" evidence="1">
    <location>
        <begin position="12"/>
        <end position="32"/>
    </location>
</feature>
<evidence type="ECO:0000313" key="3">
    <source>
        <dbReference type="Proteomes" id="UP000177954"/>
    </source>
</evidence>
<protein>
    <recommendedName>
        <fullName evidence="4">General secretion pathway GspH domain-containing protein</fullName>
    </recommendedName>
</protein>
<dbReference type="SUPFAM" id="SSF54523">
    <property type="entry name" value="Pili subunits"/>
    <property type="match status" value="1"/>
</dbReference>
<keyword evidence="1" id="KW-1133">Transmembrane helix</keyword>
<evidence type="ECO:0000313" key="2">
    <source>
        <dbReference type="EMBL" id="OGZ55236.1"/>
    </source>
</evidence>
<dbReference type="AlphaFoldDB" id="A0A1G2GYE0"/>
<dbReference type="NCBIfam" id="TIGR02532">
    <property type="entry name" value="IV_pilin_GFxxxE"/>
    <property type="match status" value="1"/>
</dbReference>
<proteinExistence type="predicted"/>
<dbReference type="InterPro" id="IPR012902">
    <property type="entry name" value="N_methyl_site"/>
</dbReference>
<comment type="caution">
    <text evidence="2">The sequence shown here is derived from an EMBL/GenBank/DDBJ whole genome shotgun (WGS) entry which is preliminary data.</text>
</comment>
<gene>
    <name evidence="2" type="ORF">A3J04_02200</name>
</gene>
<dbReference type="EMBL" id="MHNZ01000035">
    <property type="protein sequence ID" value="OGZ55236.1"/>
    <property type="molecule type" value="Genomic_DNA"/>
</dbReference>